<evidence type="ECO:0000313" key="4">
    <source>
        <dbReference type="EMBL" id="MDC3419990.1"/>
    </source>
</evidence>
<reference evidence="4" key="1">
    <citation type="submission" date="2022-06" db="EMBL/GenBank/DDBJ databases">
        <title>Aquibacillus sp. a new bacterium isolated from soil saline samples.</title>
        <authorList>
            <person name="Galisteo C."/>
            <person name="De La Haba R."/>
            <person name="Sanchez-Porro C."/>
            <person name="Ventosa A."/>
        </authorList>
    </citation>
    <scope>NUCLEOTIDE SEQUENCE</scope>
    <source>
        <strain evidence="4">JCM 12387</strain>
    </source>
</reference>
<feature type="signal peptide" evidence="2">
    <location>
        <begin position="1"/>
        <end position="23"/>
    </location>
</feature>
<organism evidence="4 5">
    <name type="scientific">Aquibacillus koreensis</name>
    <dbReference type="NCBI Taxonomy" id="279446"/>
    <lineage>
        <taxon>Bacteria</taxon>
        <taxon>Bacillati</taxon>
        <taxon>Bacillota</taxon>
        <taxon>Bacilli</taxon>
        <taxon>Bacillales</taxon>
        <taxon>Bacillaceae</taxon>
        <taxon>Aquibacillus</taxon>
    </lineage>
</organism>
<feature type="compositionally biased region" description="Polar residues" evidence="1">
    <location>
        <begin position="31"/>
        <end position="40"/>
    </location>
</feature>
<dbReference type="InterPro" id="IPR038144">
    <property type="entry name" value="IPI"/>
</dbReference>
<dbReference type="Gene3D" id="2.60.40.2360">
    <property type="entry name" value="Intracellular proteinase inhibitor BsuPI"/>
    <property type="match status" value="1"/>
</dbReference>
<keyword evidence="5" id="KW-1185">Reference proteome</keyword>
<name>A0A9X3WHU0_9BACI</name>
<dbReference type="EMBL" id="JAMQJZ010000004">
    <property type="protein sequence ID" value="MDC3419990.1"/>
    <property type="molecule type" value="Genomic_DNA"/>
</dbReference>
<dbReference type="Proteomes" id="UP001145072">
    <property type="component" value="Unassembled WGS sequence"/>
</dbReference>
<dbReference type="RefSeq" id="WP_259868636.1">
    <property type="nucleotide sequence ID" value="NZ_JAMQJZ010000004.1"/>
</dbReference>
<accession>A0A9X3WHU0</accession>
<feature type="domain" description="Intracellular proteinase inhibitor BsuPI" evidence="3">
    <location>
        <begin position="76"/>
        <end position="161"/>
    </location>
</feature>
<keyword evidence="2" id="KW-0732">Signal</keyword>
<dbReference type="Pfam" id="PF12690">
    <property type="entry name" value="BsuPI"/>
    <property type="match status" value="1"/>
</dbReference>
<feature type="region of interest" description="Disordered" evidence="1">
    <location>
        <begin position="20"/>
        <end position="62"/>
    </location>
</feature>
<gene>
    <name evidence="4" type="ORF">NC661_06355</name>
</gene>
<feature type="chain" id="PRO_5040996570" description="Intracellular proteinase inhibitor BsuPI domain-containing protein" evidence="2">
    <location>
        <begin position="24"/>
        <end position="178"/>
    </location>
</feature>
<sequence length="178" mass="19564">MKRLVLFLLIGILLVGCGTSSTNDSDEQNQDGKTNGSGEVTNHEVDNGSEGEEESADGEDNGIIAGKVVPVLTETNPLLYTYEVANQTEKEITLEFTSSQRFDYAVETKEGEQVYLYSSVASFMQALGEETIKQGGSLEFEINLNELDLEPGDYVLKAWMTPTGSKKYEVSHDFTITE</sequence>
<comment type="caution">
    <text evidence="4">The sequence shown here is derived from an EMBL/GenBank/DDBJ whole genome shotgun (WGS) entry which is preliminary data.</text>
</comment>
<evidence type="ECO:0000256" key="2">
    <source>
        <dbReference type="SAM" id="SignalP"/>
    </source>
</evidence>
<feature type="compositionally biased region" description="Acidic residues" evidence="1">
    <location>
        <begin position="47"/>
        <end position="60"/>
    </location>
</feature>
<dbReference type="InterPro" id="IPR020481">
    <property type="entry name" value="Intracell_prot_inh_BsuPI"/>
</dbReference>
<dbReference type="AlphaFoldDB" id="A0A9X3WHU0"/>
<evidence type="ECO:0000313" key="5">
    <source>
        <dbReference type="Proteomes" id="UP001145072"/>
    </source>
</evidence>
<protein>
    <recommendedName>
        <fullName evidence="3">Intracellular proteinase inhibitor BsuPI domain-containing protein</fullName>
    </recommendedName>
</protein>
<evidence type="ECO:0000256" key="1">
    <source>
        <dbReference type="SAM" id="MobiDB-lite"/>
    </source>
</evidence>
<dbReference type="PROSITE" id="PS51257">
    <property type="entry name" value="PROKAR_LIPOPROTEIN"/>
    <property type="match status" value="1"/>
</dbReference>
<evidence type="ECO:0000259" key="3">
    <source>
        <dbReference type="Pfam" id="PF12690"/>
    </source>
</evidence>
<proteinExistence type="predicted"/>